<dbReference type="Pfam" id="PF00654">
    <property type="entry name" value="Voltage_CLC"/>
    <property type="match status" value="1"/>
</dbReference>
<dbReference type="Gene3D" id="1.10.3080.10">
    <property type="entry name" value="Clc chloride channel"/>
    <property type="match status" value="1"/>
</dbReference>
<organism evidence="5 6">
    <name type="scientific">Chromobacterium violaceum</name>
    <dbReference type="NCBI Taxonomy" id="536"/>
    <lineage>
        <taxon>Bacteria</taxon>
        <taxon>Pseudomonadati</taxon>
        <taxon>Pseudomonadota</taxon>
        <taxon>Betaproteobacteria</taxon>
        <taxon>Neisseriales</taxon>
        <taxon>Chromobacteriaceae</taxon>
        <taxon>Chromobacterium</taxon>
    </lineage>
</organism>
<evidence type="ECO:0000313" key="6">
    <source>
        <dbReference type="Proteomes" id="UP000275777"/>
    </source>
</evidence>
<accession>A0A3S4LDY9</accession>
<evidence type="ECO:0000313" key="5">
    <source>
        <dbReference type="EMBL" id="VEB40108.1"/>
    </source>
</evidence>
<evidence type="ECO:0000256" key="2">
    <source>
        <dbReference type="ARBA" id="ARBA00022692"/>
    </source>
</evidence>
<dbReference type="EMBL" id="LR134182">
    <property type="protein sequence ID" value="VEB40108.1"/>
    <property type="molecule type" value="Genomic_DNA"/>
</dbReference>
<proteinExistence type="predicted"/>
<keyword evidence="3" id="KW-1133">Transmembrane helix</keyword>
<dbReference type="Proteomes" id="UP000275777">
    <property type="component" value="Chromosome"/>
</dbReference>
<sequence>MAAFLAATARAPVLAMLMLMELTGAYAMLPPVALAAWLAAHIGRRLGGRALYQDEAELRRPAPGRCWFRR</sequence>
<comment type="subcellular location">
    <subcellularLocation>
        <location evidence="1">Membrane</location>
        <topology evidence="1">Multi-pass membrane protein</topology>
    </subcellularLocation>
</comment>
<dbReference type="GO" id="GO:0015108">
    <property type="term" value="F:chloride transmembrane transporter activity"/>
    <property type="evidence" value="ECO:0007669"/>
    <property type="project" value="InterPro"/>
</dbReference>
<dbReference type="GO" id="GO:0016020">
    <property type="term" value="C:membrane"/>
    <property type="evidence" value="ECO:0007669"/>
    <property type="project" value="UniProtKB-SubCell"/>
</dbReference>
<dbReference type="AlphaFoldDB" id="A0A3S4LDY9"/>
<reference evidence="5 6" key="1">
    <citation type="submission" date="2018-12" db="EMBL/GenBank/DDBJ databases">
        <authorList>
            <consortium name="Pathogen Informatics"/>
        </authorList>
    </citation>
    <scope>NUCLEOTIDE SEQUENCE [LARGE SCALE GENOMIC DNA]</scope>
    <source>
        <strain evidence="5 6">NCTC9695</strain>
    </source>
</reference>
<evidence type="ECO:0000256" key="4">
    <source>
        <dbReference type="ARBA" id="ARBA00023136"/>
    </source>
</evidence>
<dbReference type="InterPro" id="IPR001807">
    <property type="entry name" value="ClC"/>
</dbReference>
<evidence type="ECO:0000256" key="3">
    <source>
        <dbReference type="ARBA" id="ARBA00022989"/>
    </source>
</evidence>
<keyword evidence="4" id="KW-0472">Membrane</keyword>
<gene>
    <name evidence="5" type="primary">clcB_3</name>
    <name evidence="5" type="ORF">NCTC9695_00494</name>
</gene>
<evidence type="ECO:0000256" key="1">
    <source>
        <dbReference type="ARBA" id="ARBA00004141"/>
    </source>
</evidence>
<protein>
    <submittedName>
        <fullName evidence="5">Voltage-gated ClC-type chloride channel ClcB</fullName>
    </submittedName>
</protein>
<name>A0A3S4LDY9_CHRVL</name>
<dbReference type="SUPFAM" id="SSF81340">
    <property type="entry name" value="Clc chloride channel"/>
    <property type="match status" value="1"/>
</dbReference>
<keyword evidence="2" id="KW-0812">Transmembrane</keyword>
<dbReference type="InterPro" id="IPR014743">
    <property type="entry name" value="Cl-channel_core"/>
</dbReference>